<feature type="transmembrane region" description="Helical" evidence="8">
    <location>
        <begin position="240"/>
        <end position="264"/>
    </location>
</feature>
<dbReference type="Pfam" id="PF03023">
    <property type="entry name" value="MurJ"/>
    <property type="match status" value="1"/>
</dbReference>
<dbReference type="GO" id="GO:0015648">
    <property type="term" value="F:lipid-linked peptidoglycan transporter activity"/>
    <property type="evidence" value="ECO:0007669"/>
    <property type="project" value="TreeGrafter"/>
</dbReference>
<feature type="transmembrane region" description="Helical" evidence="8">
    <location>
        <begin position="327"/>
        <end position="351"/>
    </location>
</feature>
<accession>A0A318S303</accession>
<evidence type="ECO:0000256" key="3">
    <source>
        <dbReference type="ARBA" id="ARBA00022692"/>
    </source>
</evidence>
<name>A0A318S303_9DEIO</name>
<proteinExistence type="predicted"/>
<evidence type="ECO:0000256" key="2">
    <source>
        <dbReference type="ARBA" id="ARBA00022475"/>
    </source>
</evidence>
<dbReference type="AlphaFoldDB" id="A0A318S303"/>
<keyword evidence="10" id="KW-1185">Reference proteome</keyword>
<evidence type="ECO:0000256" key="5">
    <source>
        <dbReference type="ARBA" id="ARBA00022984"/>
    </source>
</evidence>
<sequence length="526" mass="56282">MRSSSDSPASLPIIDITFDSKPPRKSAARNTIIVMLGTLGSRLSGLVRQGVINTFPPALTDAFLVASRVPNLLRELLAEGALVNSFIPVYKSLPDADRRKLAGAVTGVLIAVNLLLLAFGVLAAPLLADLLLSAKPNVDRDTVVYMTRLVMPFLMLVSLYAIAMGILNADEHFRESSFGPIAFNIATIAMLLVLPHSATWLAVGWIVGGVAQLLIQIPALRKYGLLPRPSLRGHRALRRVLVNMVPFTLTAGARQFLNLVVTNFLSSSQFPRGTITGYANAETIFQMSMGLFVMSPALAIFPRFAALRAEGDWKTFRALTLSTIRSVVFLSAPISALLCVLAPYAVSVLMFSGDATGDKFRAGSLILSTWSLALVPWGINTILLRTFYAREKTREAVAISAVSFVCEVGLYALLTPAQRLGLAGFGVASTIMGIATCVALTAMYRAQLGFPLKQLFAYLARVLPLALVAGLIAWAVTRVLPQPGRPVPGALGFGVASAIGLAAYLGLAVALRVPEVSGVTRRLLRR</sequence>
<keyword evidence="7 8" id="KW-0472">Membrane</keyword>
<dbReference type="PANTHER" id="PTHR47019:SF1">
    <property type="entry name" value="LIPID II FLIPPASE MURJ"/>
    <property type="match status" value="1"/>
</dbReference>
<keyword evidence="5" id="KW-0573">Peptidoglycan synthesis</keyword>
<feature type="transmembrane region" description="Helical" evidence="8">
    <location>
        <begin position="178"/>
        <end position="194"/>
    </location>
</feature>
<evidence type="ECO:0000256" key="4">
    <source>
        <dbReference type="ARBA" id="ARBA00022960"/>
    </source>
</evidence>
<evidence type="ECO:0000256" key="8">
    <source>
        <dbReference type="SAM" id="Phobius"/>
    </source>
</evidence>
<feature type="transmembrane region" description="Helical" evidence="8">
    <location>
        <begin position="363"/>
        <end position="384"/>
    </location>
</feature>
<dbReference type="EMBL" id="QJSX01000011">
    <property type="protein sequence ID" value="PYE52871.1"/>
    <property type="molecule type" value="Genomic_DNA"/>
</dbReference>
<dbReference type="CDD" id="cd13123">
    <property type="entry name" value="MATE_MurJ_like"/>
    <property type="match status" value="1"/>
</dbReference>
<organism evidence="9 10">
    <name type="scientific">Deinococcus yavapaiensis KR-236</name>
    <dbReference type="NCBI Taxonomy" id="694435"/>
    <lineage>
        <taxon>Bacteria</taxon>
        <taxon>Thermotogati</taxon>
        <taxon>Deinococcota</taxon>
        <taxon>Deinococci</taxon>
        <taxon>Deinococcales</taxon>
        <taxon>Deinococcaceae</taxon>
        <taxon>Deinococcus</taxon>
    </lineage>
</organism>
<dbReference type="RefSeq" id="WP_342767084.1">
    <property type="nucleotide sequence ID" value="NZ_QJSX01000011.1"/>
</dbReference>
<dbReference type="PANTHER" id="PTHR47019">
    <property type="entry name" value="LIPID II FLIPPASE MURJ"/>
    <property type="match status" value="1"/>
</dbReference>
<feature type="transmembrane region" description="Helical" evidence="8">
    <location>
        <begin position="101"/>
        <end position="123"/>
    </location>
</feature>
<dbReference type="InterPro" id="IPR051050">
    <property type="entry name" value="Lipid_II_flippase_MurJ/MviN"/>
</dbReference>
<keyword evidence="6 8" id="KW-1133">Transmembrane helix</keyword>
<dbReference type="GO" id="GO:0008360">
    <property type="term" value="P:regulation of cell shape"/>
    <property type="evidence" value="ECO:0007669"/>
    <property type="project" value="UniProtKB-KW"/>
</dbReference>
<feature type="transmembrane region" description="Helical" evidence="8">
    <location>
        <begin position="200"/>
        <end position="220"/>
    </location>
</feature>
<keyword evidence="3 8" id="KW-0812">Transmembrane</keyword>
<dbReference type="GO" id="GO:0034204">
    <property type="term" value="P:lipid translocation"/>
    <property type="evidence" value="ECO:0007669"/>
    <property type="project" value="TreeGrafter"/>
</dbReference>
<dbReference type="PRINTS" id="PR01806">
    <property type="entry name" value="VIRFACTRMVIN"/>
</dbReference>
<evidence type="ECO:0000313" key="10">
    <source>
        <dbReference type="Proteomes" id="UP000248326"/>
    </source>
</evidence>
<dbReference type="InterPro" id="IPR004268">
    <property type="entry name" value="MurJ"/>
</dbReference>
<protein>
    <submittedName>
        <fullName evidence="9">Putative peptidoglycan lipid II flippase</fullName>
    </submittedName>
</protein>
<dbReference type="NCBIfam" id="TIGR01695">
    <property type="entry name" value="murJ_mviN"/>
    <property type="match status" value="1"/>
</dbReference>
<feature type="transmembrane region" description="Helical" evidence="8">
    <location>
        <begin position="420"/>
        <end position="443"/>
    </location>
</feature>
<evidence type="ECO:0000256" key="7">
    <source>
        <dbReference type="ARBA" id="ARBA00023136"/>
    </source>
</evidence>
<comment type="caution">
    <text evidence="9">The sequence shown here is derived from an EMBL/GenBank/DDBJ whole genome shotgun (WGS) entry which is preliminary data.</text>
</comment>
<dbReference type="GO" id="GO:0009252">
    <property type="term" value="P:peptidoglycan biosynthetic process"/>
    <property type="evidence" value="ECO:0007669"/>
    <property type="project" value="UniProtKB-KW"/>
</dbReference>
<keyword evidence="2" id="KW-1003">Cell membrane</keyword>
<feature type="transmembrane region" description="Helical" evidence="8">
    <location>
        <begin position="143"/>
        <end position="166"/>
    </location>
</feature>
<evidence type="ECO:0000256" key="1">
    <source>
        <dbReference type="ARBA" id="ARBA00004651"/>
    </source>
</evidence>
<dbReference type="GO" id="GO:0005886">
    <property type="term" value="C:plasma membrane"/>
    <property type="evidence" value="ECO:0007669"/>
    <property type="project" value="UniProtKB-SubCell"/>
</dbReference>
<feature type="transmembrane region" description="Helical" evidence="8">
    <location>
        <begin position="489"/>
        <end position="513"/>
    </location>
</feature>
<evidence type="ECO:0000256" key="6">
    <source>
        <dbReference type="ARBA" id="ARBA00022989"/>
    </source>
</evidence>
<evidence type="ECO:0000313" key="9">
    <source>
        <dbReference type="EMBL" id="PYE52871.1"/>
    </source>
</evidence>
<keyword evidence="4" id="KW-0133">Cell shape</keyword>
<feature type="transmembrane region" description="Helical" evidence="8">
    <location>
        <begin position="284"/>
        <end position="306"/>
    </location>
</feature>
<feature type="transmembrane region" description="Helical" evidence="8">
    <location>
        <begin position="396"/>
        <end position="414"/>
    </location>
</feature>
<gene>
    <name evidence="9" type="ORF">DES52_11142</name>
</gene>
<comment type="subcellular location">
    <subcellularLocation>
        <location evidence="1">Cell membrane</location>
        <topology evidence="1">Multi-pass membrane protein</topology>
    </subcellularLocation>
</comment>
<feature type="transmembrane region" description="Helical" evidence="8">
    <location>
        <begin position="455"/>
        <end position="477"/>
    </location>
</feature>
<dbReference type="Proteomes" id="UP000248326">
    <property type="component" value="Unassembled WGS sequence"/>
</dbReference>
<reference evidence="9 10" key="1">
    <citation type="submission" date="2018-06" db="EMBL/GenBank/DDBJ databases">
        <title>Genomic Encyclopedia of Type Strains, Phase IV (KMG-IV): sequencing the most valuable type-strain genomes for metagenomic binning, comparative biology and taxonomic classification.</title>
        <authorList>
            <person name="Goeker M."/>
        </authorList>
    </citation>
    <scope>NUCLEOTIDE SEQUENCE [LARGE SCALE GENOMIC DNA]</scope>
    <source>
        <strain evidence="9 10">DSM 18048</strain>
    </source>
</reference>